<keyword evidence="1" id="KW-0812">Transmembrane</keyword>
<keyword evidence="1" id="KW-0472">Membrane</keyword>
<comment type="caution">
    <text evidence="2">The sequence shown here is derived from an EMBL/GenBank/DDBJ whole genome shotgun (WGS) entry which is preliminary data.</text>
</comment>
<dbReference type="EMBL" id="BLXT01001120">
    <property type="protein sequence ID" value="GFN83223.1"/>
    <property type="molecule type" value="Genomic_DNA"/>
</dbReference>
<keyword evidence="1" id="KW-1133">Transmembrane helix</keyword>
<dbReference type="Proteomes" id="UP000735302">
    <property type="component" value="Unassembled WGS sequence"/>
</dbReference>
<sequence>MWPNIVNRRSSVLRHASYLVVGMDTIWVIYSGVTLPRAMEMLVRGIDYVVDHVDDMCVHTSAWDNHVRTPRKLIRRLQHVNFTVRLTKFVLCATTIDVLCHWFGDGAISL</sequence>
<dbReference type="InterPro" id="IPR043502">
    <property type="entry name" value="DNA/RNA_pol_sf"/>
</dbReference>
<reference evidence="2 3" key="1">
    <citation type="journal article" date="2021" name="Elife">
        <title>Chloroplast acquisition without the gene transfer in kleptoplastic sea slugs, Plakobranchus ocellatus.</title>
        <authorList>
            <person name="Maeda T."/>
            <person name="Takahashi S."/>
            <person name="Yoshida T."/>
            <person name="Shimamura S."/>
            <person name="Takaki Y."/>
            <person name="Nagai Y."/>
            <person name="Toyoda A."/>
            <person name="Suzuki Y."/>
            <person name="Arimoto A."/>
            <person name="Ishii H."/>
            <person name="Satoh N."/>
            <person name="Nishiyama T."/>
            <person name="Hasebe M."/>
            <person name="Maruyama T."/>
            <person name="Minagawa J."/>
            <person name="Obokata J."/>
            <person name="Shigenobu S."/>
        </authorList>
    </citation>
    <scope>NUCLEOTIDE SEQUENCE [LARGE SCALE GENOMIC DNA]</scope>
</reference>
<organism evidence="2 3">
    <name type="scientific">Plakobranchus ocellatus</name>
    <dbReference type="NCBI Taxonomy" id="259542"/>
    <lineage>
        <taxon>Eukaryota</taxon>
        <taxon>Metazoa</taxon>
        <taxon>Spiralia</taxon>
        <taxon>Lophotrochozoa</taxon>
        <taxon>Mollusca</taxon>
        <taxon>Gastropoda</taxon>
        <taxon>Heterobranchia</taxon>
        <taxon>Euthyneura</taxon>
        <taxon>Panpulmonata</taxon>
        <taxon>Sacoglossa</taxon>
        <taxon>Placobranchoidea</taxon>
        <taxon>Plakobranchidae</taxon>
        <taxon>Plakobranchus</taxon>
    </lineage>
</organism>
<proteinExistence type="predicted"/>
<keyword evidence="3" id="KW-1185">Reference proteome</keyword>
<gene>
    <name evidence="2" type="ORF">PoB_000972900</name>
</gene>
<evidence type="ECO:0000313" key="2">
    <source>
        <dbReference type="EMBL" id="GFN83223.1"/>
    </source>
</evidence>
<dbReference type="AlphaFoldDB" id="A0AAV3YM81"/>
<accession>A0AAV3YM81</accession>
<dbReference type="Gene3D" id="3.30.70.270">
    <property type="match status" value="1"/>
</dbReference>
<evidence type="ECO:0000256" key="1">
    <source>
        <dbReference type="SAM" id="Phobius"/>
    </source>
</evidence>
<evidence type="ECO:0000313" key="3">
    <source>
        <dbReference type="Proteomes" id="UP000735302"/>
    </source>
</evidence>
<protein>
    <submittedName>
        <fullName evidence="2">Zinc finger protein</fullName>
    </submittedName>
</protein>
<dbReference type="InterPro" id="IPR043128">
    <property type="entry name" value="Rev_trsase/Diguanyl_cyclase"/>
</dbReference>
<feature type="transmembrane region" description="Helical" evidence="1">
    <location>
        <begin position="16"/>
        <end position="35"/>
    </location>
</feature>
<dbReference type="SUPFAM" id="SSF56672">
    <property type="entry name" value="DNA/RNA polymerases"/>
    <property type="match status" value="1"/>
</dbReference>
<name>A0AAV3YM81_9GAST</name>